<dbReference type="PANTHER" id="PTHR46890:SF48">
    <property type="entry name" value="RNA-DIRECTED DNA POLYMERASE"/>
    <property type="match status" value="1"/>
</dbReference>
<feature type="domain" description="Reverse transcriptase" evidence="1">
    <location>
        <begin position="54"/>
        <end position="249"/>
    </location>
</feature>
<dbReference type="PANTHER" id="PTHR46890">
    <property type="entry name" value="NON-LTR RETROLELEMENT REVERSE TRANSCRIPTASE-LIKE PROTEIN-RELATED"/>
    <property type="match status" value="1"/>
</dbReference>
<evidence type="ECO:0000313" key="2">
    <source>
        <dbReference type="EMBL" id="KAA3459035.1"/>
    </source>
</evidence>
<accession>A0A5B6UYI4</accession>
<dbReference type="AlphaFoldDB" id="A0A5B6UYI4"/>
<name>A0A5B6UYI4_9ROSI</name>
<dbReference type="Proteomes" id="UP000325315">
    <property type="component" value="Unassembled WGS sequence"/>
</dbReference>
<evidence type="ECO:0000259" key="1">
    <source>
        <dbReference type="PROSITE" id="PS50878"/>
    </source>
</evidence>
<gene>
    <name evidence="2" type="ORF">EPI10_013566</name>
</gene>
<evidence type="ECO:0000313" key="3">
    <source>
        <dbReference type="Proteomes" id="UP000325315"/>
    </source>
</evidence>
<protein>
    <submittedName>
        <fullName evidence="2">Reverse transcriptase</fullName>
    </submittedName>
</protein>
<proteinExistence type="predicted"/>
<comment type="caution">
    <text evidence="2">The sequence shown here is derived from an EMBL/GenBank/DDBJ whole genome shotgun (WGS) entry which is preliminary data.</text>
</comment>
<dbReference type="SUPFAM" id="SSF56672">
    <property type="entry name" value="DNA/RNA polymerases"/>
    <property type="match status" value="1"/>
</dbReference>
<dbReference type="GO" id="GO:0003964">
    <property type="term" value="F:RNA-directed DNA polymerase activity"/>
    <property type="evidence" value="ECO:0007669"/>
    <property type="project" value="UniProtKB-KW"/>
</dbReference>
<dbReference type="Pfam" id="PF00078">
    <property type="entry name" value="RVT_1"/>
    <property type="match status" value="1"/>
</dbReference>
<keyword evidence="3" id="KW-1185">Reference proteome</keyword>
<dbReference type="InterPro" id="IPR000477">
    <property type="entry name" value="RT_dom"/>
</dbReference>
<dbReference type="CDD" id="cd01650">
    <property type="entry name" value="RT_nLTR_like"/>
    <property type="match status" value="1"/>
</dbReference>
<sequence length="249" mass="28514">MNQMLTGVYMKEETFIAVKSMGPTKAAGSDGFPAIFYQHFWHIIGQDVSSFYLSILNEGMSLESCNATNIILIPKIAQLTNLSNFRPISLCSVLYKIISKMVANHFQKVLDCCIDEAQNAFVLGQLITDNVLLAYKVLHTFKQKRVGRRDFLALKLDMSKSYDRVEWSFLCQMLLKMGFANLWVDFNMHCIESVFYLIVINECEGEKFKPTRGLRQGDPLSLYLFLICSEGLPNLMRLVEKDGMMRELE</sequence>
<dbReference type="InterPro" id="IPR052343">
    <property type="entry name" value="Retrotransposon-Effector_Assoc"/>
</dbReference>
<dbReference type="OrthoDB" id="1937198at2759"/>
<dbReference type="InterPro" id="IPR043502">
    <property type="entry name" value="DNA/RNA_pol_sf"/>
</dbReference>
<reference evidence="3" key="1">
    <citation type="journal article" date="2019" name="Plant Biotechnol. J.">
        <title>Genome sequencing of the Australian wild diploid species Gossypium australe highlights disease resistance and delayed gland morphogenesis.</title>
        <authorList>
            <person name="Cai Y."/>
            <person name="Cai X."/>
            <person name="Wang Q."/>
            <person name="Wang P."/>
            <person name="Zhang Y."/>
            <person name="Cai C."/>
            <person name="Xu Y."/>
            <person name="Wang K."/>
            <person name="Zhou Z."/>
            <person name="Wang C."/>
            <person name="Geng S."/>
            <person name="Li B."/>
            <person name="Dong Q."/>
            <person name="Hou Y."/>
            <person name="Wang H."/>
            <person name="Ai P."/>
            <person name="Liu Z."/>
            <person name="Yi F."/>
            <person name="Sun M."/>
            <person name="An G."/>
            <person name="Cheng J."/>
            <person name="Zhang Y."/>
            <person name="Shi Q."/>
            <person name="Xie Y."/>
            <person name="Shi X."/>
            <person name="Chang Y."/>
            <person name="Huang F."/>
            <person name="Chen Y."/>
            <person name="Hong S."/>
            <person name="Mi L."/>
            <person name="Sun Q."/>
            <person name="Zhang L."/>
            <person name="Zhou B."/>
            <person name="Peng R."/>
            <person name="Zhang X."/>
            <person name="Liu F."/>
        </authorList>
    </citation>
    <scope>NUCLEOTIDE SEQUENCE [LARGE SCALE GENOMIC DNA]</scope>
    <source>
        <strain evidence="3">cv. PA1801</strain>
    </source>
</reference>
<keyword evidence="2" id="KW-0808">Transferase</keyword>
<dbReference type="PROSITE" id="PS50878">
    <property type="entry name" value="RT_POL"/>
    <property type="match status" value="1"/>
</dbReference>
<organism evidence="2 3">
    <name type="scientific">Gossypium australe</name>
    <dbReference type="NCBI Taxonomy" id="47621"/>
    <lineage>
        <taxon>Eukaryota</taxon>
        <taxon>Viridiplantae</taxon>
        <taxon>Streptophyta</taxon>
        <taxon>Embryophyta</taxon>
        <taxon>Tracheophyta</taxon>
        <taxon>Spermatophyta</taxon>
        <taxon>Magnoliopsida</taxon>
        <taxon>eudicotyledons</taxon>
        <taxon>Gunneridae</taxon>
        <taxon>Pentapetalae</taxon>
        <taxon>rosids</taxon>
        <taxon>malvids</taxon>
        <taxon>Malvales</taxon>
        <taxon>Malvaceae</taxon>
        <taxon>Malvoideae</taxon>
        <taxon>Gossypium</taxon>
    </lineage>
</organism>
<keyword evidence="2" id="KW-0695">RNA-directed DNA polymerase</keyword>
<dbReference type="EMBL" id="SMMG02000010">
    <property type="protein sequence ID" value="KAA3459035.1"/>
    <property type="molecule type" value="Genomic_DNA"/>
</dbReference>
<keyword evidence="2" id="KW-0548">Nucleotidyltransferase</keyword>